<dbReference type="RefSeq" id="WP_102525412.1">
    <property type="nucleotide sequence ID" value="NZ_LT960612.1"/>
</dbReference>
<dbReference type="AlphaFoldDB" id="A0A2N8ZNB5"/>
<keyword evidence="3" id="KW-0312">Gluconeogenesis</keyword>
<keyword evidence="5" id="KW-0413">Isomerase</keyword>
<dbReference type="EC" id="5.4.2.11" evidence="2"/>
<evidence type="ECO:0000256" key="7">
    <source>
        <dbReference type="PIRSR" id="PIRSR613078-2"/>
    </source>
</evidence>
<dbReference type="CDD" id="cd07067">
    <property type="entry name" value="HP_PGM_like"/>
    <property type="match status" value="1"/>
</dbReference>
<feature type="active site" description="Tele-phosphohistidine intermediate" evidence="6">
    <location>
        <position position="11"/>
    </location>
</feature>
<comment type="similarity">
    <text evidence="1">Belongs to the phosphoglycerate mutase family. BPG-dependent PGAM subfamily.</text>
</comment>
<dbReference type="InterPro" id="IPR005952">
    <property type="entry name" value="Phosphogly_mut1"/>
</dbReference>
<dbReference type="OrthoDB" id="9783269at2"/>
<dbReference type="SMART" id="SM00855">
    <property type="entry name" value="PGAM"/>
    <property type="match status" value="1"/>
</dbReference>
<feature type="binding site" evidence="7">
    <location>
        <position position="56"/>
    </location>
    <ligand>
        <name>substrate</name>
    </ligand>
</feature>
<dbReference type="Proteomes" id="UP000235828">
    <property type="component" value="Chromosome B"/>
</dbReference>
<feature type="active site" description="Proton donor/acceptor" evidence="6">
    <location>
        <position position="80"/>
    </location>
</feature>
<gene>
    <name evidence="8" type="ORF">VTAP4600_B1802</name>
</gene>
<dbReference type="InterPro" id="IPR029033">
    <property type="entry name" value="His_PPase_superfam"/>
</dbReference>
<sequence length="200" mass="22825">MTTTHIELLRHGLPEGEACFRGHTDFLLTAEGLNQMRSAVNGGELPDVVLSSPLLRCRKFALEYSEQSGCPLVMNADFKEIHFGDWDGKPKQEIWDTQQEALTQFWASPWQNTPPNGETVESYDQRIESAWAAMLEEHKGKKILLVTHGGVMKQIIRQVLQLAKNEVYLQRLTIPYAAKIKITVYHDSDGKLWPELHWPT</sequence>
<dbReference type="PANTHER" id="PTHR11931">
    <property type="entry name" value="PHOSPHOGLYCERATE MUTASE"/>
    <property type="match status" value="1"/>
</dbReference>
<evidence type="ECO:0000256" key="6">
    <source>
        <dbReference type="PIRSR" id="PIRSR613078-1"/>
    </source>
</evidence>
<organism evidence="8 9">
    <name type="scientific">Vibrio tapetis subsp. tapetis</name>
    <dbReference type="NCBI Taxonomy" id="1671868"/>
    <lineage>
        <taxon>Bacteria</taxon>
        <taxon>Pseudomonadati</taxon>
        <taxon>Pseudomonadota</taxon>
        <taxon>Gammaproteobacteria</taxon>
        <taxon>Vibrionales</taxon>
        <taxon>Vibrionaceae</taxon>
        <taxon>Vibrio</taxon>
    </lineage>
</organism>
<dbReference type="SUPFAM" id="SSF53254">
    <property type="entry name" value="Phosphoglycerate mutase-like"/>
    <property type="match status" value="1"/>
</dbReference>
<evidence type="ECO:0000256" key="5">
    <source>
        <dbReference type="ARBA" id="ARBA00023235"/>
    </source>
</evidence>
<dbReference type="KEGG" id="vta:B1802"/>
<name>A0A2N8ZNB5_9VIBR</name>
<dbReference type="Pfam" id="PF00300">
    <property type="entry name" value="His_Phos_1"/>
    <property type="match status" value="1"/>
</dbReference>
<feature type="binding site" evidence="7">
    <location>
        <position position="91"/>
    </location>
    <ligand>
        <name>substrate</name>
    </ligand>
</feature>
<evidence type="ECO:0000313" key="9">
    <source>
        <dbReference type="Proteomes" id="UP000235828"/>
    </source>
</evidence>
<keyword evidence="9" id="KW-1185">Reference proteome</keyword>
<dbReference type="InterPro" id="IPR013078">
    <property type="entry name" value="His_Pase_superF_clade-1"/>
</dbReference>
<evidence type="ECO:0000256" key="3">
    <source>
        <dbReference type="ARBA" id="ARBA00022432"/>
    </source>
</evidence>
<dbReference type="GO" id="GO:0006094">
    <property type="term" value="P:gluconeogenesis"/>
    <property type="evidence" value="ECO:0007669"/>
    <property type="project" value="UniProtKB-KW"/>
</dbReference>
<evidence type="ECO:0000256" key="4">
    <source>
        <dbReference type="ARBA" id="ARBA00023152"/>
    </source>
</evidence>
<dbReference type="EMBL" id="LT960612">
    <property type="protein sequence ID" value="SON53413.1"/>
    <property type="molecule type" value="Genomic_DNA"/>
</dbReference>
<protein>
    <recommendedName>
        <fullName evidence="2">phosphoglycerate mutase (2,3-diphosphoglycerate-dependent)</fullName>
        <ecNumber evidence="2">5.4.2.11</ecNumber>
    </recommendedName>
</protein>
<keyword evidence="4" id="KW-0324">Glycolysis</keyword>
<reference evidence="8 9" key="1">
    <citation type="submission" date="2017-10" db="EMBL/GenBank/DDBJ databases">
        <authorList>
            <person name="Banno H."/>
            <person name="Chua N.-H."/>
        </authorList>
    </citation>
    <scope>NUCLEOTIDE SEQUENCE [LARGE SCALE GENOMIC DNA]</scope>
    <source>
        <strain evidence="8">Vibrio tapetis CECT4600</strain>
    </source>
</reference>
<dbReference type="GO" id="GO:0006096">
    <property type="term" value="P:glycolytic process"/>
    <property type="evidence" value="ECO:0007669"/>
    <property type="project" value="UniProtKB-KW"/>
</dbReference>
<accession>A0A2N8ZNB5</accession>
<dbReference type="GO" id="GO:0004619">
    <property type="term" value="F:phosphoglycerate mutase activity"/>
    <property type="evidence" value="ECO:0007669"/>
    <property type="project" value="UniProtKB-EC"/>
</dbReference>
<proteinExistence type="inferred from homology"/>
<evidence type="ECO:0000313" key="8">
    <source>
        <dbReference type="EMBL" id="SON53413.1"/>
    </source>
</evidence>
<evidence type="ECO:0000256" key="2">
    <source>
        <dbReference type="ARBA" id="ARBA00012028"/>
    </source>
</evidence>
<dbReference type="Gene3D" id="3.40.50.1240">
    <property type="entry name" value="Phosphoglycerate mutase-like"/>
    <property type="match status" value="1"/>
</dbReference>
<evidence type="ECO:0000256" key="1">
    <source>
        <dbReference type="ARBA" id="ARBA00006717"/>
    </source>
</evidence>